<evidence type="ECO:0000313" key="2">
    <source>
        <dbReference type="Proteomes" id="UP000326757"/>
    </source>
</evidence>
<comment type="caution">
    <text evidence="1">The sequence shown here is derived from an EMBL/GenBank/DDBJ whole genome shotgun (WGS) entry which is preliminary data.</text>
</comment>
<reference evidence="1 2" key="1">
    <citation type="submission" date="2019-06" db="EMBL/GenBank/DDBJ databases">
        <title>Genome Sequence of the Brown Rot Fungal Pathogen Monilinia laxa.</title>
        <authorList>
            <person name="De Miccolis Angelini R.M."/>
            <person name="Landi L."/>
            <person name="Abate D."/>
            <person name="Pollastro S."/>
            <person name="Romanazzi G."/>
            <person name="Faretra F."/>
        </authorList>
    </citation>
    <scope>NUCLEOTIDE SEQUENCE [LARGE SCALE GENOMIC DNA]</scope>
    <source>
        <strain evidence="1 2">Mlax316</strain>
    </source>
</reference>
<organism evidence="1 2">
    <name type="scientific">Monilinia laxa</name>
    <name type="common">Brown rot fungus</name>
    <name type="synonym">Sclerotinia laxa</name>
    <dbReference type="NCBI Taxonomy" id="61186"/>
    <lineage>
        <taxon>Eukaryota</taxon>
        <taxon>Fungi</taxon>
        <taxon>Dikarya</taxon>
        <taxon>Ascomycota</taxon>
        <taxon>Pezizomycotina</taxon>
        <taxon>Leotiomycetes</taxon>
        <taxon>Helotiales</taxon>
        <taxon>Sclerotiniaceae</taxon>
        <taxon>Monilinia</taxon>
    </lineage>
</organism>
<dbReference type="Proteomes" id="UP000326757">
    <property type="component" value="Unassembled WGS sequence"/>
</dbReference>
<proteinExistence type="predicted"/>
<protein>
    <submittedName>
        <fullName evidence="1">Uncharacterized protein</fullName>
    </submittedName>
</protein>
<keyword evidence="2" id="KW-1185">Reference proteome</keyword>
<name>A0A5N6K8F3_MONLA</name>
<accession>A0A5N6K8F3</accession>
<evidence type="ECO:0000313" key="1">
    <source>
        <dbReference type="EMBL" id="KAB8299047.1"/>
    </source>
</evidence>
<dbReference type="EMBL" id="VIGI01000006">
    <property type="protein sequence ID" value="KAB8299047.1"/>
    <property type="molecule type" value="Genomic_DNA"/>
</dbReference>
<gene>
    <name evidence="1" type="ORF">EYC80_001174</name>
</gene>
<sequence>MQHREYKRSWTSELEKYMEIDFQNKAPQGSWPADFLETIITPTGQMEEDRWLILCTKTSTHDRPNNA</sequence>
<dbReference type="AlphaFoldDB" id="A0A5N6K8F3"/>